<sequence length="414" mass="46845">MQDNKNMKKNVAWNTIGSIYYSFCQWLMTVIIVYLTSDYGVIGTLGLAMTITNSFTTISSFGMRSYQISDSNHQFSDSEYIASRRITAVAAFVLCAIYVIIIGTNIKELICILSYMLLRLVESTEDVCQGILQIYWRYDIIGKSYILRGTLQIFLFVLCFLLTNNLTITFLVMFFSNFIVLILYDKRIVNKIANVVTIIWSNNLIRLFKECAVLVVYYFMANSLATVVRVSIKNHMGQDLLGIYSTVASPTVIVQLLASVVFSPFLPLFAKAYNSGNKKLFSQYIKKIVVCIIIGFIFVNIATILFGKWGLQILYNSDIASHYELLLPLVWCTFFAAAVWLFAGTLISIRAIKPLVCGITIAFFINYVLSDLLVTTFGLNGASYSQVISEVLLMFYLFVIVMIKKNQIKEVNEG</sequence>
<dbReference type="PANTHER" id="PTHR30250">
    <property type="entry name" value="PST FAMILY PREDICTED COLANIC ACID TRANSPORTER"/>
    <property type="match status" value="1"/>
</dbReference>
<organism evidence="7 8">
    <name type="scientific">Agathobacter rectalis</name>
    <dbReference type="NCBI Taxonomy" id="39491"/>
    <lineage>
        <taxon>Bacteria</taxon>
        <taxon>Bacillati</taxon>
        <taxon>Bacillota</taxon>
        <taxon>Clostridia</taxon>
        <taxon>Lachnospirales</taxon>
        <taxon>Lachnospiraceae</taxon>
        <taxon>Agathobacter</taxon>
    </lineage>
</organism>
<evidence type="ECO:0000256" key="1">
    <source>
        <dbReference type="ARBA" id="ARBA00004651"/>
    </source>
</evidence>
<keyword evidence="4 6" id="KW-1133">Transmembrane helix</keyword>
<dbReference type="AlphaFoldDB" id="A0A414IT63"/>
<evidence type="ECO:0000256" key="5">
    <source>
        <dbReference type="ARBA" id="ARBA00023136"/>
    </source>
</evidence>
<comment type="caution">
    <text evidence="7">The sequence shown here is derived from an EMBL/GenBank/DDBJ whole genome shotgun (WGS) entry which is preliminary data.</text>
</comment>
<feature type="transmembrane region" description="Helical" evidence="6">
    <location>
        <begin position="325"/>
        <end position="343"/>
    </location>
</feature>
<dbReference type="PANTHER" id="PTHR30250:SF11">
    <property type="entry name" value="O-ANTIGEN TRANSPORTER-RELATED"/>
    <property type="match status" value="1"/>
</dbReference>
<keyword evidence="2" id="KW-1003">Cell membrane</keyword>
<evidence type="ECO:0000256" key="4">
    <source>
        <dbReference type="ARBA" id="ARBA00022989"/>
    </source>
</evidence>
<gene>
    <name evidence="7" type="ORF">DW753_09745</name>
</gene>
<name>A0A414IT63_9FIRM</name>
<dbReference type="EMBL" id="QSKC01000011">
    <property type="protein sequence ID" value="RHE31672.1"/>
    <property type="molecule type" value="Genomic_DNA"/>
</dbReference>
<evidence type="ECO:0000256" key="2">
    <source>
        <dbReference type="ARBA" id="ARBA00022475"/>
    </source>
</evidence>
<keyword evidence="3 6" id="KW-0812">Transmembrane</keyword>
<feature type="transmembrane region" description="Helical" evidence="6">
    <location>
        <begin position="383"/>
        <end position="403"/>
    </location>
</feature>
<dbReference type="RefSeq" id="WP_117997471.1">
    <property type="nucleotide sequence ID" value="NZ_QRWI01000010.1"/>
</dbReference>
<feature type="transmembrane region" description="Helical" evidence="6">
    <location>
        <begin position="355"/>
        <end position="377"/>
    </location>
</feature>
<keyword evidence="5 6" id="KW-0472">Membrane</keyword>
<feature type="transmembrane region" description="Helical" evidence="6">
    <location>
        <begin position="86"/>
        <end position="106"/>
    </location>
</feature>
<evidence type="ECO:0000313" key="8">
    <source>
        <dbReference type="Proteomes" id="UP000285290"/>
    </source>
</evidence>
<feature type="transmembrane region" description="Helical" evidence="6">
    <location>
        <begin position="252"/>
        <end position="272"/>
    </location>
</feature>
<proteinExistence type="predicted"/>
<protein>
    <recommendedName>
        <fullName evidence="9">Polysaccharide biosynthesis protein</fullName>
    </recommendedName>
</protein>
<reference evidence="7 8" key="1">
    <citation type="submission" date="2018-08" db="EMBL/GenBank/DDBJ databases">
        <title>A genome reference for cultivated species of the human gut microbiota.</title>
        <authorList>
            <person name="Zou Y."/>
            <person name="Xue W."/>
            <person name="Luo G."/>
        </authorList>
    </citation>
    <scope>NUCLEOTIDE SEQUENCE [LARGE SCALE GENOMIC DNA]</scope>
    <source>
        <strain evidence="7 8">AM29-10</strain>
    </source>
</reference>
<evidence type="ECO:0000313" key="7">
    <source>
        <dbReference type="EMBL" id="RHE31672.1"/>
    </source>
</evidence>
<feature type="transmembrane region" description="Helical" evidence="6">
    <location>
        <begin position="211"/>
        <end position="232"/>
    </location>
</feature>
<accession>A0A414IT63</accession>
<evidence type="ECO:0008006" key="9">
    <source>
        <dbReference type="Google" id="ProtNLM"/>
    </source>
</evidence>
<dbReference type="GO" id="GO:0005886">
    <property type="term" value="C:plasma membrane"/>
    <property type="evidence" value="ECO:0007669"/>
    <property type="project" value="UniProtKB-SubCell"/>
</dbReference>
<evidence type="ECO:0000256" key="6">
    <source>
        <dbReference type="SAM" id="Phobius"/>
    </source>
</evidence>
<comment type="subcellular location">
    <subcellularLocation>
        <location evidence="1">Cell membrane</location>
        <topology evidence="1">Multi-pass membrane protein</topology>
    </subcellularLocation>
</comment>
<dbReference type="InterPro" id="IPR050833">
    <property type="entry name" value="Poly_Biosynth_Transport"/>
</dbReference>
<feature type="transmembrane region" description="Helical" evidence="6">
    <location>
        <begin position="41"/>
        <end position="66"/>
    </location>
</feature>
<feature type="transmembrane region" description="Helical" evidence="6">
    <location>
        <begin position="284"/>
        <end position="305"/>
    </location>
</feature>
<feature type="transmembrane region" description="Helical" evidence="6">
    <location>
        <begin position="153"/>
        <end position="184"/>
    </location>
</feature>
<feature type="transmembrane region" description="Helical" evidence="6">
    <location>
        <begin position="12"/>
        <end position="35"/>
    </location>
</feature>
<dbReference type="Proteomes" id="UP000285290">
    <property type="component" value="Unassembled WGS sequence"/>
</dbReference>
<evidence type="ECO:0000256" key="3">
    <source>
        <dbReference type="ARBA" id="ARBA00022692"/>
    </source>
</evidence>